<dbReference type="InterPro" id="IPR002048">
    <property type="entry name" value="EF_hand_dom"/>
</dbReference>
<name>A0A9B0TCY2_CHRAS</name>
<dbReference type="Pfam" id="PF01023">
    <property type="entry name" value="S_100"/>
    <property type="match status" value="1"/>
</dbReference>
<dbReference type="SUPFAM" id="SSF47473">
    <property type="entry name" value="EF-hand"/>
    <property type="match status" value="1"/>
</dbReference>
<reference evidence="5" key="1">
    <citation type="submission" date="2025-08" db="UniProtKB">
        <authorList>
            <consortium name="RefSeq"/>
        </authorList>
    </citation>
    <scope>IDENTIFICATION</scope>
    <source>
        <tissue evidence="5">Spleen</tissue>
    </source>
</reference>
<dbReference type="SMART" id="SM01394">
    <property type="entry name" value="S_100"/>
    <property type="match status" value="1"/>
</dbReference>
<keyword evidence="2" id="KW-0106">Calcium</keyword>
<accession>A0A9B0TCY2</accession>
<evidence type="ECO:0000313" key="5">
    <source>
        <dbReference type="RefSeq" id="XP_006861521.1"/>
    </source>
</evidence>
<dbReference type="RefSeq" id="XP_006861521.1">
    <property type="nucleotide sequence ID" value="XM_006861459.1"/>
</dbReference>
<evidence type="ECO:0000259" key="3">
    <source>
        <dbReference type="PROSITE" id="PS50222"/>
    </source>
</evidence>
<dbReference type="PROSITE" id="PS00018">
    <property type="entry name" value="EF_HAND_1"/>
    <property type="match status" value="1"/>
</dbReference>
<organism evidence="4 5">
    <name type="scientific">Chrysochloris asiatica</name>
    <name type="common">Cape golden mole</name>
    <dbReference type="NCBI Taxonomy" id="185453"/>
    <lineage>
        <taxon>Eukaryota</taxon>
        <taxon>Metazoa</taxon>
        <taxon>Chordata</taxon>
        <taxon>Craniata</taxon>
        <taxon>Vertebrata</taxon>
        <taxon>Euteleostomi</taxon>
        <taxon>Mammalia</taxon>
        <taxon>Eutheria</taxon>
        <taxon>Afrotheria</taxon>
        <taxon>Chrysochloridae</taxon>
        <taxon>Chrysochlorinae</taxon>
        <taxon>Chrysochloris</taxon>
    </lineage>
</organism>
<keyword evidence="4" id="KW-1185">Reference proteome</keyword>
<sequence length="101" mass="11309">MSPTKAEKCMVDLVTLFHKYVKTDDAIDKTNLNLLMKENFPNFLSACDKSGKDYLANLFEKKDKDGDKKIQFSEFLSTLGDIATDYHEQSHGAKPCAGGNQ</sequence>
<dbReference type="PANTHER" id="PTHR11639:SF67">
    <property type="entry name" value="PROTEIN S100-A7-LIKE 2"/>
    <property type="match status" value="1"/>
</dbReference>
<dbReference type="InterPro" id="IPR013787">
    <property type="entry name" value="S100_Ca-bd_sub"/>
</dbReference>
<dbReference type="GeneID" id="102831078"/>
<feature type="domain" description="EF-hand" evidence="3">
    <location>
        <begin position="50"/>
        <end position="85"/>
    </location>
</feature>
<dbReference type="GO" id="GO:0005737">
    <property type="term" value="C:cytoplasm"/>
    <property type="evidence" value="ECO:0007669"/>
    <property type="project" value="TreeGrafter"/>
</dbReference>
<dbReference type="PANTHER" id="PTHR11639">
    <property type="entry name" value="S100 CALCIUM-BINDING PROTEIN"/>
    <property type="match status" value="1"/>
</dbReference>
<proteinExistence type="predicted"/>
<dbReference type="InterPro" id="IPR011992">
    <property type="entry name" value="EF-hand-dom_pair"/>
</dbReference>
<dbReference type="GO" id="GO:0070062">
    <property type="term" value="C:extracellular exosome"/>
    <property type="evidence" value="ECO:0007669"/>
    <property type="project" value="TreeGrafter"/>
</dbReference>
<evidence type="ECO:0000256" key="2">
    <source>
        <dbReference type="ARBA" id="ARBA00022837"/>
    </source>
</evidence>
<dbReference type="Proteomes" id="UP000504623">
    <property type="component" value="Unplaced"/>
</dbReference>
<dbReference type="GO" id="GO:0043542">
    <property type="term" value="P:endothelial cell migration"/>
    <property type="evidence" value="ECO:0007669"/>
    <property type="project" value="TreeGrafter"/>
</dbReference>
<dbReference type="InterPro" id="IPR018247">
    <property type="entry name" value="EF_Hand_1_Ca_BS"/>
</dbReference>
<evidence type="ECO:0000256" key="1">
    <source>
        <dbReference type="ARBA" id="ARBA00022723"/>
    </source>
</evidence>
<dbReference type="GO" id="GO:0048306">
    <property type="term" value="F:calcium-dependent protein binding"/>
    <property type="evidence" value="ECO:0007669"/>
    <property type="project" value="TreeGrafter"/>
</dbReference>
<evidence type="ECO:0000313" key="4">
    <source>
        <dbReference type="Proteomes" id="UP000504623"/>
    </source>
</evidence>
<dbReference type="GO" id="GO:0005509">
    <property type="term" value="F:calcium ion binding"/>
    <property type="evidence" value="ECO:0007669"/>
    <property type="project" value="InterPro"/>
</dbReference>
<gene>
    <name evidence="5" type="primary">LOC102831078</name>
</gene>
<dbReference type="Gene3D" id="1.10.238.10">
    <property type="entry name" value="EF-hand"/>
    <property type="match status" value="1"/>
</dbReference>
<dbReference type="AlphaFoldDB" id="A0A9B0TCY2"/>
<keyword evidence="1" id="KW-0479">Metal-binding</keyword>
<protein>
    <submittedName>
        <fullName evidence="5">Protein S100-A7-like</fullName>
    </submittedName>
</protein>
<dbReference type="OrthoDB" id="9450914at2759"/>
<dbReference type="PROSITE" id="PS50222">
    <property type="entry name" value="EF_HAND_2"/>
    <property type="match status" value="1"/>
</dbReference>